<dbReference type="GO" id="GO:0003677">
    <property type="term" value="F:DNA binding"/>
    <property type="evidence" value="ECO:0007669"/>
    <property type="project" value="UniProtKB-KW"/>
</dbReference>
<protein>
    <recommendedName>
        <fullName evidence="2">Replication protein A OB domain-containing protein</fullName>
    </recommendedName>
</protein>
<evidence type="ECO:0000313" key="4">
    <source>
        <dbReference type="Proteomes" id="UP001443914"/>
    </source>
</evidence>
<dbReference type="SUPFAM" id="SSF50249">
    <property type="entry name" value="Nucleic acid-binding proteins"/>
    <property type="match status" value="1"/>
</dbReference>
<dbReference type="EMBL" id="JBDFQZ010000007">
    <property type="protein sequence ID" value="KAK9704779.1"/>
    <property type="molecule type" value="Genomic_DNA"/>
</dbReference>
<dbReference type="AlphaFoldDB" id="A0AAW1JL71"/>
<reference evidence="3" key="1">
    <citation type="submission" date="2024-03" db="EMBL/GenBank/DDBJ databases">
        <title>WGS assembly of Saponaria officinalis var. Norfolk2.</title>
        <authorList>
            <person name="Jenkins J."/>
            <person name="Shu S."/>
            <person name="Grimwood J."/>
            <person name="Barry K."/>
            <person name="Goodstein D."/>
            <person name="Schmutz J."/>
            <person name="Leebens-Mack J."/>
            <person name="Osbourn A."/>
        </authorList>
    </citation>
    <scope>NUCLEOTIDE SEQUENCE [LARGE SCALE GENOMIC DNA]</scope>
    <source>
        <strain evidence="3">JIC</strain>
    </source>
</reference>
<dbReference type="Pfam" id="PF16900">
    <property type="entry name" value="REPA_OB_2"/>
    <property type="match status" value="1"/>
</dbReference>
<evidence type="ECO:0000313" key="3">
    <source>
        <dbReference type="EMBL" id="KAK9704779.1"/>
    </source>
</evidence>
<gene>
    <name evidence="3" type="ORF">RND81_07G010300</name>
</gene>
<feature type="domain" description="Replication protein A OB" evidence="2">
    <location>
        <begin position="83"/>
        <end position="176"/>
    </location>
</feature>
<dbReference type="InterPro" id="IPR012340">
    <property type="entry name" value="NA-bd_OB-fold"/>
</dbReference>
<evidence type="ECO:0000256" key="1">
    <source>
        <dbReference type="ARBA" id="ARBA00023125"/>
    </source>
</evidence>
<comment type="caution">
    <text evidence="3">The sequence shown here is derived from an EMBL/GenBank/DDBJ whole genome shotgun (WGS) entry which is preliminary data.</text>
</comment>
<evidence type="ECO:0000259" key="2">
    <source>
        <dbReference type="Pfam" id="PF16900"/>
    </source>
</evidence>
<organism evidence="3 4">
    <name type="scientific">Saponaria officinalis</name>
    <name type="common">Common soapwort</name>
    <name type="synonym">Lychnis saponaria</name>
    <dbReference type="NCBI Taxonomy" id="3572"/>
    <lineage>
        <taxon>Eukaryota</taxon>
        <taxon>Viridiplantae</taxon>
        <taxon>Streptophyta</taxon>
        <taxon>Embryophyta</taxon>
        <taxon>Tracheophyta</taxon>
        <taxon>Spermatophyta</taxon>
        <taxon>Magnoliopsida</taxon>
        <taxon>eudicotyledons</taxon>
        <taxon>Gunneridae</taxon>
        <taxon>Pentapetalae</taxon>
        <taxon>Caryophyllales</taxon>
        <taxon>Caryophyllaceae</taxon>
        <taxon>Caryophylleae</taxon>
        <taxon>Saponaria</taxon>
    </lineage>
</organism>
<keyword evidence="4" id="KW-1185">Reference proteome</keyword>
<sequence length="248" mass="28025">MRGALFGDQVDGYKDAFVYNGVYEIANAPIKACDPQWKLSPTDMDYQMTFGRQTIIQAIDAAATSVVPQYQTISQLPRFSCGNEKFDVIGVLIYMEEKPRTVTTAQQKQLSVREIVIADHSVEQPLVISAWHDLAEVDCDSLSPWSGKFEVVGFTALKVSAHRGFSLATTMSTSIIRSPQGERADGLKEWVGKHRRLLTDMQSRVVDVRKSGNDKTIKKIATLKLKKAIIQQRRFRREWDPVHDNIYC</sequence>
<accession>A0AAW1JL71</accession>
<proteinExistence type="predicted"/>
<name>A0AAW1JL71_SAPOF</name>
<dbReference type="Proteomes" id="UP001443914">
    <property type="component" value="Unassembled WGS sequence"/>
</dbReference>
<dbReference type="Gene3D" id="2.40.50.140">
    <property type="entry name" value="Nucleic acid-binding proteins"/>
    <property type="match status" value="2"/>
</dbReference>
<dbReference type="InterPro" id="IPR031657">
    <property type="entry name" value="REPA_OB_2"/>
</dbReference>
<keyword evidence="1" id="KW-0238">DNA-binding</keyword>